<keyword evidence="1" id="KW-1133">Transmembrane helix</keyword>
<dbReference type="PANTHER" id="PTHR38034:SF1">
    <property type="entry name" value="INNER MEMBRANE PROTEIN YPJD"/>
    <property type="match status" value="1"/>
</dbReference>
<name>A0AA41W8M4_9GAMM</name>
<comment type="caution">
    <text evidence="3">The sequence shown here is derived from an EMBL/GenBank/DDBJ whole genome shotgun (WGS) entry which is preliminary data.</text>
</comment>
<feature type="transmembrane region" description="Helical" evidence="1">
    <location>
        <begin position="35"/>
        <end position="56"/>
    </location>
</feature>
<dbReference type="GO" id="GO:0020037">
    <property type="term" value="F:heme binding"/>
    <property type="evidence" value="ECO:0007669"/>
    <property type="project" value="InterPro"/>
</dbReference>
<feature type="transmembrane region" description="Helical" evidence="1">
    <location>
        <begin position="128"/>
        <end position="154"/>
    </location>
</feature>
<dbReference type="GO" id="GO:0005886">
    <property type="term" value="C:plasma membrane"/>
    <property type="evidence" value="ECO:0007669"/>
    <property type="project" value="TreeGrafter"/>
</dbReference>
<dbReference type="Proteomes" id="UP001165393">
    <property type="component" value="Unassembled WGS sequence"/>
</dbReference>
<feature type="transmembrane region" description="Helical" evidence="1">
    <location>
        <begin position="175"/>
        <end position="195"/>
    </location>
</feature>
<dbReference type="InterPro" id="IPR002541">
    <property type="entry name" value="Cyt_c_assembly"/>
</dbReference>
<keyword evidence="1" id="KW-0472">Membrane</keyword>
<organism evidence="3 4">
    <name type="scientific">Echinimonas agarilytica</name>
    <dbReference type="NCBI Taxonomy" id="1215918"/>
    <lineage>
        <taxon>Bacteria</taxon>
        <taxon>Pseudomonadati</taxon>
        <taxon>Pseudomonadota</taxon>
        <taxon>Gammaproteobacteria</taxon>
        <taxon>Alteromonadales</taxon>
        <taxon>Echinimonadaceae</taxon>
        <taxon>Echinimonas</taxon>
    </lineage>
</organism>
<keyword evidence="1" id="KW-0812">Transmembrane</keyword>
<feature type="transmembrane region" description="Helical" evidence="1">
    <location>
        <begin position="62"/>
        <end position="82"/>
    </location>
</feature>
<keyword evidence="4" id="KW-1185">Reference proteome</keyword>
<dbReference type="InterPro" id="IPR052372">
    <property type="entry name" value="YpjD/HemX"/>
</dbReference>
<reference evidence="3 4" key="1">
    <citation type="journal article" date="2013" name="Antonie Van Leeuwenhoek">
        <title>Echinimonas agarilytica gen. nov., sp. nov., a new gammaproteobacterium isolated from the sea urchin Strongylocentrotus intermedius.</title>
        <authorList>
            <person name="Nedashkovskaya O.I."/>
            <person name="Stenkova A.M."/>
            <person name="Zhukova N.V."/>
            <person name="Van Trappen S."/>
            <person name="Lee J.S."/>
            <person name="Kim S.B."/>
        </authorList>
    </citation>
    <scope>NUCLEOTIDE SEQUENCE [LARGE SCALE GENOMIC DNA]</scope>
    <source>
        <strain evidence="3 4">KMM 6351</strain>
    </source>
</reference>
<dbReference type="EMBL" id="JAMQGP010000006">
    <property type="protein sequence ID" value="MCM2680477.1"/>
    <property type="molecule type" value="Genomic_DNA"/>
</dbReference>
<evidence type="ECO:0000313" key="4">
    <source>
        <dbReference type="Proteomes" id="UP001165393"/>
    </source>
</evidence>
<gene>
    <name evidence="3" type="primary">ccsA</name>
    <name evidence="3" type="ORF">NAF29_12480</name>
</gene>
<dbReference type="GO" id="GO:0017004">
    <property type="term" value="P:cytochrome complex assembly"/>
    <property type="evidence" value="ECO:0007669"/>
    <property type="project" value="InterPro"/>
</dbReference>
<feature type="domain" description="Cytochrome c assembly protein" evidence="2">
    <location>
        <begin position="38"/>
        <end position="259"/>
    </location>
</feature>
<feature type="transmembrane region" description="Helical" evidence="1">
    <location>
        <begin position="89"/>
        <end position="108"/>
    </location>
</feature>
<evidence type="ECO:0000259" key="2">
    <source>
        <dbReference type="Pfam" id="PF01578"/>
    </source>
</evidence>
<dbReference type="RefSeq" id="WP_251261918.1">
    <property type="nucleotide sequence ID" value="NZ_JAMQGP010000006.1"/>
</dbReference>
<accession>A0AA41W8M4</accession>
<dbReference type="AlphaFoldDB" id="A0AA41W8M4"/>
<feature type="transmembrane region" description="Helical" evidence="1">
    <location>
        <begin position="235"/>
        <end position="255"/>
    </location>
</feature>
<sequence>MDQSILGAVVMAGYVLISAFFWQQWFRPKAKLANPVLLASPVLVLHATLIVSGLAYRNGLDLSITNLISLVTLLIATGLTIGHRTFNSLLLLPPVYLLAAAAQLPELVQTSHYVTHLGQHTGLAVHVSLALAAYCILMVAALMAVQVWVIDYRLKQHASLSGLPPLMVVDRQLEAILKLGFAILTASIMTGSIFLEGFFGQGQGHKAILTIIAWLLYAIMLVQKFRTGVSSRRMAILSIIAAGVLTLAYFGSRFIKEVLLN</sequence>
<evidence type="ECO:0000256" key="1">
    <source>
        <dbReference type="SAM" id="Phobius"/>
    </source>
</evidence>
<dbReference type="Pfam" id="PF01578">
    <property type="entry name" value="Cytochrom_C_asm"/>
    <property type="match status" value="1"/>
</dbReference>
<feature type="transmembrane region" description="Helical" evidence="1">
    <location>
        <begin position="207"/>
        <end position="223"/>
    </location>
</feature>
<proteinExistence type="predicted"/>
<dbReference type="PANTHER" id="PTHR38034">
    <property type="entry name" value="INNER MEMBRANE PROTEIN YPJD"/>
    <property type="match status" value="1"/>
</dbReference>
<protein>
    <submittedName>
        <fullName evidence="3">Cytochrome c biogenesis protein CcsA</fullName>
    </submittedName>
</protein>
<feature type="transmembrane region" description="Helical" evidence="1">
    <location>
        <begin position="6"/>
        <end position="23"/>
    </location>
</feature>
<evidence type="ECO:0000313" key="3">
    <source>
        <dbReference type="EMBL" id="MCM2680477.1"/>
    </source>
</evidence>